<feature type="transmembrane region" description="Helical" evidence="1">
    <location>
        <begin position="109"/>
        <end position="130"/>
    </location>
</feature>
<gene>
    <name evidence="3" type="ORF">GRI58_13555</name>
</gene>
<dbReference type="EMBL" id="WTYA01000012">
    <property type="protein sequence ID" value="MXP29835.1"/>
    <property type="molecule type" value="Genomic_DNA"/>
</dbReference>
<dbReference type="RefSeq" id="WP_160754139.1">
    <property type="nucleotide sequence ID" value="NZ_WTYA01000012.1"/>
</dbReference>
<sequence length="138" mass="14589">MILALLIGIALFVLGLSVHLGMLGLAKRVSPPGCAPRGPRLIGGSLLVLLSHLAVAALFAVGFALAASIGLGGFDKEPAMSWMDYYYFSLITVTTVGLGDVYPTQHLRVITGIASLTGFLLISCTAQYVYQTMSKQEE</sequence>
<keyword evidence="3" id="KW-0407">Ion channel</keyword>
<keyword evidence="3" id="KW-0406">Ion transport</keyword>
<evidence type="ECO:0000259" key="2">
    <source>
        <dbReference type="Pfam" id="PF07885"/>
    </source>
</evidence>
<dbReference type="Gene3D" id="1.10.287.70">
    <property type="match status" value="1"/>
</dbReference>
<name>A0A845ALT3_9SPHN</name>
<keyword evidence="3" id="KW-0813">Transport</keyword>
<dbReference type="AlphaFoldDB" id="A0A845ALT3"/>
<dbReference type="GO" id="GO:0034220">
    <property type="term" value="P:monoatomic ion transmembrane transport"/>
    <property type="evidence" value="ECO:0007669"/>
    <property type="project" value="UniProtKB-KW"/>
</dbReference>
<comment type="caution">
    <text evidence="3">The sequence shown here is derived from an EMBL/GenBank/DDBJ whole genome shotgun (WGS) entry which is preliminary data.</text>
</comment>
<keyword evidence="1" id="KW-0812">Transmembrane</keyword>
<evidence type="ECO:0000313" key="4">
    <source>
        <dbReference type="Proteomes" id="UP000439780"/>
    </source>
</evidence>
<proteinExistence type="predicted"/>
<accession>A0A845ALT3</accession>
<keyword evidence="1" id="KW-1133">Transmembrane helix</keyword>
<dbReference type="Proteomes" id="UP000439780">
    <property type="component" value="Unassembled WGS sequence"/>
</dbReference>
<keyword evidence="4" id="KW-1185">Reference proteome</keyword>
<dbReference type="Pfam" id="PF07885">
    <property type="entry name" value="Ion_trans_2"/>
    <property type="match status" value="1"/>
</dbReference>
<dbReference type="InterPro" id="IPR013099">
    <property type="entry name" value="K_chnl_dom"/>
</dbReference>
<feature type="transmembrane region" description="Helical" evidence="1">
    <location>
        <begin position="85"/>
        <end position="103"/>
    </location>
</feature>
<organism evidence="3 4">
    <name type="scientific">Qipengyuania algicida</name>
    <dbReference type="NCBI Taxonomy" id="1836209"/>
    <lineage>
        <taxon>Bacteria</taxon>
        <taxon>Pseudomonadati</taxon>
        <taxon>Pseudomonadota</taxon>
        <taxon>Alphaproteobacteria</taxon>
        <taxon>Sphingomonadales</taxon>
        <taxon>Erythrobacteraceae</taxon>
        <taxon>Qipengyuania</taxon>
    </lineage>
</organism>
<reference evidence="3 4" key="1">
    <citation type="submission" date="2019-12" db="EMBL/GenBank/DDBJ databases">
        <title>Genomic-based taxomic classification of the family Erythrobacteraceae.</title>
        <authorList>
            <person name="Xu L."/>
        </authorList>
    </citation>
    <scope>NUCLEOTIDE SEQUENCE [LARGE SCALE GENOMIC DNA]</scope>
    <source>
        <strain evidence="3 4">KEMB 9005-328</strain>
    </source>
</reference>
<evidence type="ECO:0000256" key="1">
    <source>
        <dbReference type="SAM" id="Phobius"/>
    </source>
</evidence>
<protein>
    <submittedName>
        <fullName evidence="3">Two pore domain potassium channel family protein</fullName>
    </submittedName>
</protein>
<keyword evidence="1" id="KW-0472">Membrane</keyword>
<evidence type="ECO:0000313" key="3">
    <source>
        <dbReference type="EMBL" id="MXP29835.1"/>
    </source>
</evidence>
<feature type="domain" description="Potassium channel" evidence="2">
    <location>
        <begin position="65"/>
        <end position="134"/>
    </location>
</feature>
<dbReference type="OrthoDB" id="2974133at2"/>
<feature type="transmembrane region" description="Helical" evidence="1">
    <location>
        <begin position="50"/>
        <end position="73"/>
    </location>
</feature>
<dbReference type="SUPFAM" id="SSF81324">
    <property type="entry name" value="Voltage-gated potassium channels"/>
    <property type="match status" value="1"/>
</dbReference>